<dbReference type="InterPro" id="IPR036249">
    <property type="entry name" value="Thioredoxin-like_sf"/>
</dbReference>
<dbReference type="GO" id="GO:0017004">
    <property type="term" value="P:cytochrome complex assembly"/>
    <property type="evidence" value="ECO:0007669"/>
    <property type="project" value="UniProtKB-KW"/>
</dbReference>
<dbReference type="EMBL" id="CAEZYR010000003">
    <property type="protein sequence ID" value="CAB4725948.1"/>
    <property type="molecule type" value="Genomic_DNA"/>
</dbReference>
<dbReference type="PROSITE" id="PS00194">
    <property type="entry name" value="THIOREDOXIN_1"/>
    <property type="match status" value="1"/>
</dbReference>
<keyword evidence="5" id="KW-0472">Membrane</keyword>
<protein>
    <submittedName>
        <fullName evidence="9">Unannotated protein</fullName>
    </submittedName>
</protein>
<comment type="subcellular location">
    <subcellularLocation>
        <location evidence="1">Cell envelope</location>
    </subcellularLocation>
</comment>
<feature type="domain" description="Thioredoxin" evidence="6">
    <location>
        <begin position="56"/>
        <end position="195"/>
    </location>
</feature>
<evidence type="ECO:0000313" key="8">
    <source>
        <dbReference type="EMBL" id="CAB4817353.1"/>
    </source>
</evidence>
<feature type="transmembrane region" description="Helical" evidence="5">
    <location>
        <begin position="24"/>
        <end position="45"/>
    </location>
</feature>
<keyword evidence="3" id="KW-1015">Disulfide bond</keyword>
<evidence type="ECO:0000313" key="7">
    <source>
        <dbReference type="EMBL" id="CAB4725948.1"/>
    </source>
</evidence>
<evidence type="ECO:0000313" key="10">
    <source>
        <dbReference type="EMBL" id="CAB4992121.1"/>
    </source>
</evidence>
<dbReference type="AlphaFoldDB" id="A0A6J7FK70"/>
<dbReference type="SUPFAM" id="SSF52833">
    <property type="entry name" value="Thioredoxin-like"/>
    <property type="match status" value="1"/>
</dbReference>
<keyword evidence="5" id="KW-1133">Transmembrane helix</keyword>
<evidence type="ECO:0000313" key="9">
    <source>
        <dbReference type="EMBL" id="CAB4894358.1"/>
    </source>
</evidence>
<dbReference type="GO" id="GO:0030313">
    <property type="term" value="C:cell envelope"/>
    <property type="evidence" value="ECO:0007669"/>
    <property type="project" value="UniProtKB-SubCell"/>
</dbReference>
<evidence type="ECO:0000256" key="3">
    <source>
        <dbReference type="ARBA" id="ARBA00023157"/>
    </source>
</evidence>
<keyword evidence="5" id="KW-0812">Transmembrane</keyword>
<dbReference type="InterPro" id="IPR050553">
    <property type="entry name" value="Thioredoxin_ResA/DsbE_sf"/>
</dbReference>
<keyword evidence="2" id="KW-0201">Cytochrome c-type biogenesis</keyword>
<name>A0A6J7FK70_9ZZZZ</name>
<evidence type="ECO:0000256" key="1">
    <source>
        <dbReference type="ARBA" id="ARBA00004196"/>
    </source>
</evidence>
<evidence type="ECO:0000259" key="6">
    <source>
        <dbReference type="PROSITE" id="PS51352"/>
    </source>
</evidence>
<keyword evidence="4" id="KW-0676">Redox-active center</keyword>
<organism evidence="9">
    <name type="scientific">freshwater metagenome</name>
    <dbReference type="NCBI Taxonomy" id="449393"/>
    <lineage>
        <taxon>unclassified sequences</taxon>
        <taxon>metagenomes</taxon>
        <taxon>ecological metagenomes</taxon>
    </lineage>
</organism>
<dbReference type="EMBL" id="CAFBMH010000010">
    <property type="protein sequence ID" value="CAB4894358.1"/>
    <property type="molecule type" value="Genomic_DNA"/>
</dbReference>
<dbReference type="InterPro" id="IPR017937">
    <property type="entry name" value="Thioredoxin_CS"/>
</dbReference>
<dbReference type="PANTHER" id="PTHR42852:SF6">
    <property type="entry name" value="THIOL:DISULFIDE INTERCHANGE PROTEIN DSBE"/>
    <property type="match status" value="1"/>
</dbReference>
<gene>
    <name evidence="7" type="ORF">UFOPK2754_00143</name>
    <name evidence="8" type="ORF">UFOPK3139_00457</name>
    <name evidence="9" type="ORF">UFOPK3543_00487</name>
    <name evidence="10" type="ORF">UFOPK3967_01075</name>
</gene>
<dbReference type="Gene3D" id="3.40.30.10">
    <property type="entry name" value="Glutaredoxin"/>
    <property type="match status" value="1"/>
</dbReference>
<dbReference type="InterPro" id="IPR000866">
    <property type="entry name" value="AhpC/TSA"/>
</dbReference>
<dbReference type="EMBL" id="CAFBOS010000052">
    <property type="protein sequence ID" value="CAB4992121.1"/>
    <property type="molecule type" value="Genomic_DNA"/>
</dbReference>
<dbReference type="CDD" id="cd02966">
    <property type="entry name" value="TlpA_like_family"/>
    <property type="match status" value="1"/>
</dbReference>
<sequence>MTDLDTNDAHHDGSIAAARSSVRLAPYVAGGVAVIAALFVLLLAVSDTGDKATRSPLLGKAAPAIVGTGFRGESFDLDLSRGKWVIVNFFSTTCVPCQQEHSELVDLEARHRAAADLAMVSVTFEDRPAAVQAFFAANGGSWPVLLNDTGKVAISYGVTAVPESYLIAPSGLVAVKVVGGITADRIDEYIASFGG</sequence>
<dbReference type="InterPro" id="IPR013766">
    <property type="entry name" value="Thioredoxin_domain"/>
</dbReference>
<evidence type="ECO:0000256" key="4">
    <source>
        <dbReference type="ARBA" id="ARBA00023284"/>
    </source>
</evidence>
<proteinExistence type="predicted"/>
<dbReference type="PANTHER" id="PTHR42852">
    <property type="entry name" value="THIOL:DISULFIDE INTERCHANGE PROTEIN DSBE"/>
    <property type="match status" value="1"/>
</dbReference>
<dbReference type="GO" id="GO:0016491">
    <property type="term" value="F:oxidoreductase activity"/>
    <property type="evidence" value="ECO:0007669"/>
    <property type="project" value="InterPro"/>
</dbReference>
<dbReference type="Pfam" id="PF00578">
    <property type="entry name" value="AhpC-TSA"/>
    <property type="match status" value="1"/>
</dbReference>
<reference evidence="9" key="1">
    <citation type="submission" date="2020-05" db="EMBL/GenBank/DDBJ databases">
        <authorList>
            <person name="Chiriac C."/>
            <person name="Salcher M."/>
            <person name="Ghai R."/>
            <person name="Kavagutti S V."/>
        </authorList>
    </citation>
    <scope>NUCLEOTIDE SEQUENCE</scope>
</reference>
<dbReference type="EMBL" id="CAFABA010000012">
    <property type="protein sequence ID" value="CAB4817353.1"/>
    <property type="molecule type" value="Genomic_DNA"/>
</dbReference>
<evidence type="ECO:0000256" key="5">
    <source>
        <dbReference type="SAM" id="Phobius"/>
    </source>
</evidence>
<dbReference type="PROSITE" id="PS51352">
    <property type="entry name" value="THIOREDOXIN_2"/>
    <property type="match status" value="1"/>
</dbReference>
<dbReference type="GO" id="GO:0016209">
    <property type="term" value="F:antioxidant activity"/>
    <property type="evidence" value="ECO:0007669"/>
    <property type="project" value="InterPro"/>
</dbReference>
<accession>A0A6J7FK70</accession>
<evidence type="ECO:0000256" key="2">
    <source>
        <dbReference type="ARBA" id="ARBA00022748"/>
    </source>
</evidence>